<dbReference type="Gene3D" id="1.10.238.10">
    <property type="entry name" value="EF-hand"/>
    <property type="match status" value="1"/>
</dbReference>
<dbReference type="InterPro" id="IPR027359">
    <property type="entry name" value="Volt_channel_dom_sf"/>
</dbReference>
<dbReference type="CDD" id="cd00051">
    <property type="entry name" value="EFh"/>
    <property type="match status" value="1"/>
</dbReference>
<feature type="transmembrane region" description="Helical" evidence="7">
    <location>
        <begin position="139"/>
        <end position="161"/>
    </location>
</feature>
<reference evidence="10 11" key="1">
    <citation type="submission" date="2024-02" db="EMBL/GenBank/DDBJ databases">
        <authorList>
            <person name="Chen Y."/>
            <person name="Shah S."/>
            <person name="Dougan E. K."/>
            <person name="Thang M."/>
            <person name="Chan C."/>
        </authorList>
    </citation>
    <scope>NUCLEOTIDE SEQUENCE [LARGE SCALE GENOMIC DNA]</scope>
</reference>
<evidence type="ECO:0000256" key="2">
    <source>
        <dbReference type="ARBA" id="ARBA00022692"/>
    </source>
</evidence>
<accession>A0ABP0IVR4</accession>
<dbReference type="InterPro" id="IPR005821">
    <property type="entry name" value="Ion_trans_dom"/>
</dbReference>
<evidence type="ECO:0000256" key="3">
    <source>
        <dbReference type="ARBA" id="ARBA00022837"/>
    </source>
</evidence>
<gene>
    <name evidence="9" type="ORF">CCMP2556_LOCUS8117</name>
    <name evidence="10" type="ORF">CCMP2556_LOCUS8357</name>
</gene>
<comment type="caution">
    <text evidence="10">The sequence shown here is derived from an EMBL/GenBank/DDBJ whole genome shotgun (WGS) entry which is preliminary data.</text>
</comment>
<dbReference type="EMBL" id="CAXAMN010003780">
    <property type="protein sequence ID" value="CAK9006169.1"/>
    <property type="molecule type" value="Genomic_DNA"/>
</dbReference>
<feature type="domain" description="EF-hand" evidence="8">
    <location>
        <begin position="417"/>
        <end position="452"/>
    </location>
</feature>
<keyword evidence="3" id="KW-0106">Calcium</keyword>
<feature type="domain" description="EF-hand" evidence="8">
    <location>
        <begin position="373"/>
        <end position="408"/>
    </location>
</feature>
<dbReference type="Gene3D" id="1.20.120.350">
    <property type="entry name" value="Voltage-gated potassium channels. Chain C"/>
    <property type="match status" value="1"/>
</dbReference>
<dbReference type="InterPro" id="IPR002048">
    <property type="entry name" value="EF_hand_dom"/>
</dbReference>
<dbReference type="EMBL" id="CAXAMN010003669">
    <property type="protein sequence ID" value="CAK9005580.1"/>
    <property type="molecule type" value="Genomic_DNA"/>
</dbReference>
<dbReference type="InterPro" id="IPR011992">
    <property type="entry name" value="EF-hand-dom_pair"/>
</dbReference>
<evidence type="ECO:0000313" key="11">
    <source>
        <dbReference type="Proteomes" id="UP001642484"/>
    </source>
</evidence>
<dbReference type="Pfam" id="PF00520">
    <property type="entry name" value="Ion_trans"/>
    <property type="match status" value="1"/>
</dbReference>
<evidence type="ECO:0000256" key="7">
    <source>
        <dbReference type="SAM" id="Phobius"/>
    </source>
</evidence>
<dbReference type="PROSITE" id="PS50222">
    <property type="entry name" value="EF_HAND_2"/>
    <property type="match status" value="2"/>
</dbReference>
<keyword evidence="2 7" id="KW-0812">Transmembrane</keyword>
<evidence type="ECO:0000256" key="4">
    <source>
        <dbReference type="ARBA" id="ARBA00022989"/>
    </source>
</evidence>
<feature type="transmembrane region" description="Helical" evidence="7">
    <location>
        <begin position="109"/>
        <end position="127"/>
    </location>
</feature>
<feature type="region of interest" description="Disordered" evidence="6">
    <location>
        <begin position="1"/>
        <end position="37"/>
    </location>
</feature>
<evidence type="ECO:0000256" key="6">
    <source>
        <dbReference type="SAM" id="MobiDB-lite"/>
    </source>
</evidence>
<evidence type="ECO:0000313" key="9">
    <source>
        <dbReference type="EMBL" id="CAK9005580.1"/>
    </source>
</evidence>
<evidence type="ECO:0000256" key="1">
    <source>
        <dbReference type="ARBA" id="ARBA00004141"/>
    </source>
</evidence>
<dbReference type="Gene3D" id="1.10.287.70">
    <property type="match status" value="1"/>
</dbReference>
<dbReference type="PANTHER" id="PTHR10037:SF62">
    <property type="entry name" value="SODIUM CHANNEL PROTEIN 60E"/>
    <property type="match status" value="1"/>
</dbReference>
<keyword evidence="5 7" id="KW-0472">Membrane</keyword>
<evidence type="ECO:0000256" key="5">
    <source>
        <dbReference type="ARBA" id="ARBA00023136"/>
    </source>
</evidence>
<evidence type="ECO:0000313" key="10">
    <source>
        <dbReference type="EMBL" id="CAK9006169.1"/>
    </source>
</evidence>
<keyword evidence="11" id="KW-1185">Reference proteome</keyword>
<evidence type="ECO:0000259" key="8">
    <source>
        <dbReference type="PROSITE" id="PS50222"/>
    </source>
</evidence>
<organism evidence="10 11">
    <name type="scientific">Durusdinium trenchii</name>
    <dbReference type="NCBI Taxonomy" id="1381693"/>
    <lineage>
        <taxon>Eukaryota</taxon>
        <taxon>Sar</taxon>
        <taxon>Alveolata</taxon>
        <taxon>Dinophyceae</taxon>
        <taxon>Suessiales</taxon>
        <taxon>Symbiodiniaceae</taxon>
        <taxon>Durusdinium</taxon>
    </lineage>
</organism>
<proteinExistence type="predicted"/>
<name>A0ABP0IVR4_9DINO</name>
<feature type="transmembrane region" description="Helical" evidence="7">
    <location>
        <begin position="321"/>
        <end position="349"/>
    </location>
</feature>
<dbReference type="InterPro" id="IPR043203">
    <property type="entry name" value="VGCC_Ca_Na"/>
</dbReference>
<comment type="subcellular location">
    <subcellularLocation>
        <location evidence="1">Membrane</location>
        <topology evidence="1">Multi-pass membrane protein</topology>
    </subcellularLocation>
</comment>
<dbReference type="Proteomes" id="UP001642484">
    <property type="component" value="Unassembled WGS sequence"/>
</dbReference>
<dbReference type="SMART" id="SM00054">
    <property type="entry name" value="EFh"/>
    <property type="match status" value="2"/>
</dbReference>
<dbReference type="PANTHER" id="PTHR10037">
    <property type="entry name" value="VOLTAGE-GATED CATION CHANNEL CALCIUM AND SODIUM"/>
    <property type="match status" value="1"/>
</dbReference>
<sequence>MADVGAPAVRQADGKDGDDQVETDDADPVAGPRDPGEVGIALEVETPRPKMTKALSERTSYTRRSVVTNEFRVNMVNVHADFHKVDKVVEPRFGGWRDQVHYVLESHRMVNLMTLTILVDAICALIATDARAMHVHPPLYIDFLSEACLGVYTLELVAIFALHGKKALESRAVLFDIFTISCSYLDCIFQLFDAFGHTLPHEFLFLRDLRLLRVIRVMRVARIIQRMQSLKELRKLVSMMATCMKTLGWSFAFCFAFMTFWAMMLVEFVHPLLVQMQQDKILDCPDCVKSTSSIMDANLLLFKTVIAGDAWGRVAVPVIEYVPLTAIVFCGSLMTTVFGVLNMVIAVVVDSFAETRQKDVLNLAQELEYEHEKDKKRVENMFNRLDVEDKGDLTLQDLVKGAQTDPEFQSRLRVMDIDQADLQQLFEMIDADGSGAISKEEFIRPLTRWIHESKTAPRFVKYNVDRSLQAQARWPPLALFLNHHLDSVKRS</sequence>
<dbReference type="PROSITE" id="PS00018">
    <property type="entry name" value="EF_HAND_1"/>
    <property type="match status" value="1"/>
</dbReference>
<dbReference type="SUPFAM" id="SSF47473">
    <property type="entry name" value="EF-hand"/>
    <property type="match status" value="1"/>
</dbReference>
<dbReference type="SUPFAM" id="SSF81324">
    <property type="entry name" value="Voltage-gated potassium channels"/>
    <property type="match status" value="1"/>
</dbReference>
<dbReference type="Pfam" id="PF13499">
    <property type="entry name" value="EF-hand_7"/>
    <property type="match status" value="1"/>
</dbReference>
<dbReference type="InterPro" id="IPR018247">
    <property type="entry name" value="EF_Hand_1_Ca_BS"/>
</dbReference>
<feature type="transmembrane region" description="Helical" evidence="7">
    <location>
        <begin position="246"/>
        <end position="266"/>
    </location>
</feature>
<keyword evidence="4 7" id="KW-1133">Transmembrane helix</keyword>
<protein>
    <recommendedName>
        <fullName evidence="8">EF-hand domain-containing protein</fullName>
    </recommendedName>
</protein>